<gene>
    <name evidence="10" type="ORF">ECC02_010389</name>
</gene>
<evidence type="ECO:0000256" key="7">
    <source>
        <dbReference type="SAM" id="MobiDB-lite"/>
    </source>
</evidence>
<evidence type="ECO:0000256" key="1">
    <source>
        <dbReference type="ARBA" id="ARBA00022741"/>
    </source>
</evidence>
<evidence type="ECO:0000256" key="4">
    <source>
        <dbReference type="ARBA" id="ARBA00023175"/>
    </source>
</evidence>
<sequence>MLPRMFYRFCGTYILLLFLAVYIYIYIYIYCVCAVLFLFHERKMSLDVGSLCFFKHPLESWVVSRVIARDARGYVVKTSDSERKCVGEVFSDVTEDRVAACRDDLLDEEPDDLLALTVLHDAPLLRCLYLRYFRNVIYTNIGAIVVAINPFNYTIPWYQDSQMVNYLQEGPVIEKNLPHSWAQAHNTYYDMISDRVNQCIIVSGESGAGKTETTKIVMKYLAQVSCKEGTEDEKARSLEVGAKLDACSPILECFGNARTVRNDNSSRFGKFMRVKFNEKGQLVGAETTKYLLEKSRIVTAAEKERVYHSFYLLVRGAMGKTLWLEADTAYKSLNAGRCLQNSEYNTAKEYNEVIGAMTKIGISDEEVHSLWRCVGGILSLLNVTFDADGEGAQLQQATEKYLKDAVRLWRVEEATLRKEMVTTTLVVQKNETIKLLRPTLALDARDALVKALYDGLFGWLVDKCNRMCDVAVSGNWIGLLDIFGFEDFTKNSFEQLCINLTNETLQNHYNKYIFERDINECREEGIDVTEVACPDNSPCLQLIVGKSGIFALLNEECTLGKGSELAFLEKLDQAHTGKNSFFEKKKVSRDTFIIHHYAASVTYDVNGWLEKNRDTLKDGVKRMMRNSQDPLIREFLEAPLPPETRGRRLTVGAVFRGQLDALMGIINTTNPHWIRCIKPHPAKKPLMFDGLQTMRQLESSGVLGTVKIRKAGYPVRNTFEKFNKRYNIILGAKAQGKSGRELAQMILIACGINSRSIAQLGKTKVFMKAEAFPIVERLRNESLLKLCLRLQSCGRAYLVRVYANREHCEQKCRRLAMLLTQEFRAYMKRSVELREAKARWRKEQLALFSQRVAALYEECEEEKVQIHCEAIRLAQGLQIALKKHVELIRSWEVQKSTERRCLLDADLAARERMLQEATLYLEGLRCVFREEQRLFFTMLLGELLDVEFGRRAQIRSVESEERSQLWRAYWLRHAMQQLEVLYREALMSHRCMEAMELIQRDEIKERRALEQKNRSYWKSFKRRFRYKEGMATRISGCREERERARVSQLMALHGVVAKEVRQQQGRSHSSHMNPTNFSTTTHDIGPGLQNHPRSPSGIDTQCSTTPHLLLLSGESRAQPETPFPAAFINGFVSTNQPMQFWGKRPKQAAKTPVHVSVVPTYDFSTSPMPSAVLDEKWGRKKLMNNHYRARPSSPFSERASNLVSWPCAAATHTSADRRLFPEPSAVISPSDVPRGAPPGKLHPSAAGANLDGRVQETVASGARYKRSKRWA</sequence>
<feature type="binding site" evidence="6">
    <location>
        <begin position="204"/>
        <end position="211"/>
    </location>
    <ligand>
        <name>ATP</name>
        <dbReference type="ChEBI" id="CHEBI:30616"/>
    </ligand>
</feature>
<comment type="similarity">
    <text evidence="6">Belongs to the TRAFAC class myosin-kinesin ATPase superfamily. Myosin family.</text>
</comment>
<dbReference type="GO" id="GO:0016459">
    <property type="term" value="C:myosin complex"/>
    <property type="evidence" value="ECO:0007669"/>
    <property type="project" value="UniProtKB-KW"/>
</dbReference>
<dbReference type="Pfam" id="PF00063">
    <property type="entry name" value="Myosin_head"/>
    <property type="match status" value="1"/>
</dbReference>
<dbReference type="SMART" id="SM00242">
    <property type="entry name" value="MYSc"/>
    <property type="match status" value="1"/>
</dbReference>
<dbReference type="GO" id="GO:0000146">
    <property type="term" value="F:microfilament motor activity"/>
    <property type="evidence" value="ECO:0007669"/>
    <property type="project" value="TreeGrafter"/>
</dbReference>
<evidence type="ECO:0000256" key="3">
    <source>
        <dbReference type="ARBA" id="ARBA00023123"/>
    </source>
</evidence>
<keyword evidence="8" id="KW-0472">Membrane</keyword>
<feature type="region of interest" description="Disordered" evidence="7">
    <location>
        <begin position="1220"/>
        <end position="1271"/>
    </location>
</feature>
<keyword evidence="3 6" id="KW-0518">Myosin</keyword>
<dbReference type="SUPFAM" id="SSF52540">
    <property type="entry name" value="P-loop containing nucleoside triphosphate hydrolases"/>
    <property type="match status" value="1"/>
</dbReference>
<dbReference type="GO" id="GO:0005737">
    <property type="term" value="C:cytoplasm"/>
    <property type="evidence" value="ECO:0007669"/>
    <property type="project" value="TreeGrafter"/>
</dbReference>
<dbReference type="VEuPathDB" id="TriTrypDB:BCY84_12904"/>
<accession>A0A7J6XQS5</accession>
<reference evidence="10 11" key="1">
    <citation type="journal article" date="2019" name="Genome Biol. Evol.">
        <title>Nanopore Sequencing Significantly Improves Genome Assembly of the Protozoan Parasite Trypanosoma cruzi.</title>
        <authorList>
            <person name="Diaz-Viraque F."/>
            <person name="Pita S."/>
            <person name="Greif G."/>
            <person name="de Souza R.C.M."/>
            <person name="Iraola G."/>
            <person name="Robello C."/>
        </authorList>
    </citation>
    <scope>NUCLEOTIDE SEQUENCE [LARGE SCALE GENOMIC DNA]</scope>
    <source>
        <strain evidence="10 11">Berenice</strain>
    </source>
</reference>
<dbReference type="CDD" id="cd00124">
    <property type="entry name" value="MYSc"/>
    <property type="match status" value="1"/>
</dbReference>
<evidence type="ECO:0000256" key="5">
    <source>
        <dbReference type="ARBA" id="ARBA00023203"/>
    </source>
</evidence>
<feature type="region of interest" description="Actin-binding" evidence="6">
    <location>
        <begin position="659"/>
        <end position="681"/>
    </location>
</feature>
<dbReference type="Gene3D" id="1.20.5.4820">
    <property type="match status" value="1"/>
</dbReference>
<keyword evidence="8" id="KW-0812">Transmembrane</keyword>
<feature type="domain" description="Myosin motor" evidence="9">
    <location>
        <begin position="108"/>
        <end position="780"/>
    </location>
</feature>
<dbReference type="GO" id="GO:0005524">
    <property type="term" value="F:ATP binding"/>
    <property type="evidence" value="ECO:0007669"/>
    <property type="project" value="UniProtKB-UniRule"/>
</dbReference>
<comment type="caution">
    <text evidence="10">The sequence shown here is derived from an EMBL/GenBank/DDBJ whole genome shotgun (WGS) entry which is preliminary data.</text>
</comment>
<dbReference type="InterPro" id="IPR001609">
    <property type="entry name" value="Myosin_head_motor_dom-like"/>
</dbReference>
<organism evidence="10 11">
    <name type="scientific">Trypanosoma cruzi</name>
    <dbReference type="NCBI Taxonomy" id="5693"/>
    <lineage>
        <taxon>Eukaryota</taxon>
        <taxon>Discoba</taxon>
        <taxon>Euglenozoa</taxon>
        <taxon>Kinetoplastea</taxon>
        <taxon>Metakinetoplastina</taxon>
        <taxon>Trypanosomatida</taxon>
        <taxon>Trypanosomatidae</taxon>
        <taxon>Trypanosoma</taxon>
        <taxon>Schizotrypanum</taxon>
    </lineage>
</organism>
<evidence type="ECO:0000256" key="6">
    <source>
        <dbReference type="PROSITE-ProRule" id="PRU00782"/>
    </source>
</evidence>
<proteinExistence type="inferred from homology"/>
<dbReference type="PROSITE" id="PS51456">
    <property type="entry name" value="MYOSIN_MOTOR"/>
    <property type="match status" value="1"/>
</dbReference>
<dbReference type="PANTHER" id="PTHR13140:SF706">
    <property type="entry name" value="DILUTE CLASS UNCONVENTIONAL MYOSIN, ISOFORM C"/>
    <property type="match status" value="1"/>
</dbReference>
<keyword evidence="8" id="KW-1133">Transmembrane helix</keyword>
<dbReference type="PANTHER" id="PTHR13140">
    <property type="entry name" value="MYOSIN"/>
    <property type="match status" value="1"/>
</dbReference>
<dbReference type="PRINTS" id="PR00193">
    <property type="entry name" value="MYOSINHEAVY"/>
</dbReference>
<dbReference type="GO" id="GO:0007015">
    <property type="term" value="P:actin filament organization"/>
    <property type="evidence" value="ECO:0007669"/>
    <property type="project" value="TreeGrafter"/>
</dbReference>
<keyword evidence="4 6" id="KW-0505">Motor protein</keyword>
<keyword evidence="5 6" id="KW-0009">Actin-binding</keyword>
<evidence type="ECO:0000259" key="9">
    <source>
        <dbReference type="PROSITE" id="PS51456"/>
    </source>
</evidence>
<dbReference type="Gene3D" id="3.40.850.10">
    <property type="entry name" value="Kinesin motor domain"/>
    <property type="match status" value="1"/>
</dbReference>
<evidence type="ECO:0000256" key="2">
    <source>
        <dbReference type="ARBA" id="ARBA00022840"/>
    </source>
</evidence>
<dbReference type="AlphaFoldDB" id="A0A7J6XQS5"/>
<dbReference type="Gene3D" id="1.20.120.720">
    <property type="entry name" value="Myosin VI head, motor domain, U50 subdomain"/>
    <property type="match status" value="1"/>
</dbReference>
<protein>
    <submittedName>
        <fullName evidence="10">Unconventional myosin</fullName>
    </submittedName>
</protein>
<dbReference type="Gene3D" id="1.10.10.820">
    <property type="match status" value="1"/>
</dbReference>
<name>A0A7J6XQS5_TRYCR</name>
<feature type="transmembrane region" description="Helical" evidence="8">
    <location>
        <begin position="12"/>
        <end position="39"/>
    </location>
</feature>
<dbReference type="EMBL" id="JABDHM010000175">
    <property type="protein sequence ID" value="KAF5216787.1"/>
    <property type="molecule type" value="Genomic_DNA"/>
</dbReference>
<evidence type="ECO:0000256" key="8">
    <source>
        <dbReference type="SAM" id="Phobius"/>
    </source>
</evidence>
<keyword evidence="1 6" id="KW-0547">Nucleotide-binding</keyword>
<dbReference type="Gene3D" id="1.20.58.530">
    <property type="match status" value="1"/>
</dbReference>
<evidence type="ECO:0000313" key="10">
    <source>
        <dbReference type="EMBL" id="KAF5216787.1"/>
    </source>
</evidence>
<dbReference type="InterPro" id="IPR027417">
    <property type="entry name" value="P-loop_NTPase"/>
</dbReference>
<evidence type="ECO:0000313" key="11">
    <source>
        <dbReference type="Proteomes" id="UP000583944"/>
    </source>
</evidence>
<dbReference type="GO" id="GO:0016020">
    <property type="term" value="C:membrane"/>
    <property type="evidence" value="ECO:0007669"/>
    <property type="project" value="TreeGrafter"/>
</dbReference>
<dbReference type="Proteomes" id="UP000583944">
    <property type="component" value="Unassembled WGS sequence"/>
</dbReference>
<dbReference type="VEuPathDB" id="TriTrypDB:ECC02_010389"/>
<dbReference type="GO" id="GO:0051015">
    <property type="term" value="F:actin filament binding"/>
    <property type="evidence" value="ECO:0007669"/>
    <property type="project" value="TreeGrafter"/>
</dbReference>
<keyword evidence="2 6" id="KW-0067">ATP-binding</keyword>
<dbReference type="InterPro" id="IPR036961">
    <property type="entry name" value="Kinesin_motor_dom_sf"/>
</dbReference>